<dbReference type="EMBL" id="BRYA01000744">
    <property type="protein sequence ID" value="GMI31515.1"/>
    <property type="molecule type" value="Genomic_DNA"/>
</dbReference>
<dbReference type="Pfam" id="PF10354">
    <property type="entry name" value="BMT5-like"/>
    <property type="match status" value="1"/>
</dbReference>
<accession>A0A9W7G3K0</accession>
<gene>
    <name evidence="3" type="ORF">TrCOL_g5790</name>
</gene>
<feature type="domain" description="25S rRNA (uridine-N(3))-methyltransferase BMT5-like" evidence="2">
    <location>
        <begin position="27"/>
        <end position="192"/>
    </location>
</feature>
<dbReference type="OrthoDB" id="273345at2759"/>
<evidence type="ECO:0000313" key="4">
    <source>
        <dbReference type="Proteomes" id="UP001165065"/>
    </source>
</evidence>
<sequence length="349" mass="38152">MPSSHQNGPPSLLHPLEVIGKTSGNVLVVGDGDLSFSCALVSAHSSNPNYMITPSVLSPDPQSLSTLYPTSTASIKTLTSHQAPPLFNVDATNLNRVTPTLSPQDVVIFNFPQTPPETRTNRKIQYQRTLLSSFLISSATILSPEGGVIVTLARGQSGVRTVDALRPHQADHWNLVEAAANAGFLVVKSWRYFNLGWMNLGCGGGGGEFDTKGANCFLCVREGWEGGEVKQLVNPEFTFDVSFWAEDGVWKEESFRELLACRLLECDSPASVDVSFVEEWISPDLRRALKFRVLVVARDDRCLTRESAKKLADIVKETGAKIPGGGTRGGEEKKRKREKEHSVTKPKDT</sequence>
<keyword evidence="4" id="KW-1185">Reference proteome</keyword>
<feature type="region of interest" description="Disordered" evidence="1">
    <location>
        <begin position="319"/>
        <end position="349"/>
    </location>
</feature>
<organism evidence="3 4">
    <name type="scientific">Triparma columacea</name>
    <dbReference type="NCBI Taxonomy" id="722753"/>
    <lineage>
        <taxon>Eukaryota</taxon>
        <taxon>Sar</taxon>
        <taxon>Stramenopiles</taxon>
        <taxon>Ochrophyta</taxon>
        <taxon>Bolidophyceae</taxon>
        <taxon>Parmales</taxon>
        <taxon>Triparmaceae</taxon>
        <taxon>Triparma</taxon>
    </lineage>
</organism>
<protein>
    <recommendedName>
        <fullName evidence="2">25S rRNA (uridine-N(3))-methyltransferase BMT5-like domain-containing protein</fullName>
    </recommendedName>
</protein>
<evidence type="ECO:0000313" key="3">
    <source>
        <dbReference type="EMBL" id="GMI31515.1"/>
    </source>
</evidence>
<feature type="compositionally biased region" description="Basic and acidic residues" evidence="1">
    <location>
        <begin position="329"/>
        <end position="349"/>
    </location>
</feature>
<dbReference type="AlphaFoldDB" id="A0A9W7G3K0"/>
<dbReference type="InterPro" id="IPR019446">
    <property type="entry name" value="BMT5-like"/>
</dbReference>
<evidence type="ECO:0000256" key="1">
    <source>
        <dbReference type="SAM" id="MobiDB-lite"/>
    </source>
</evidence>
<reference evidence="4" key="1">
    <citation type="journal article" date="2023" name="Commun. Biol.">
        <title>Genome analysis of Parmales, the sister group of diatoms, reveals the evolutionary specialization of diatoms from phago-mixotrophs to photoautotrophs.</title>
        <authorList>
            <person name="Ban H."/>
            <person name="Sato S."/>
            <person name="Yoshikawa S."/>
            <person name="Yamada K."/>
            <person name="Nakamura Y."/>
            <person name="Ichinomiya M."/>
            <person name="Sato N."/>
            <person name="Blanc-Mathieu R."/>
            <person name="Endo H."/>
            <person name="Kuwata A."/>
            <person name="Ogata H."/>
        </authorList>
    </citation>
    <scope>NUCLEOTIDE SEQUENCE [LARGE SCALE GENOMIC DNA]</scope>
</reference>
<proteinExistence type="predicted"/>
<evidence type="ECO:0000259" key="2">
    <source>
        <dbReference type="Pfam" id="PF10354"/>
    </source>
</evidence>
<name>A0A9W7G3K0_9STRA</name>
<dbReference type="Proteomes" id="UP001165065">
    <property type="component" value="Unassembled WGS sequence"/>
</dbReference>
<comment type="caution">
    <text evidence="3">The sequence shown here is derived from an EMBL/GenBank/DDBJ whole genome shotgun (WGS) entry which is preliminary data.</text>
</comment>
<dbReference type="GO" id="GO:0070475">
    <property type="term" value="P:rRNA base methylation"/>
    <property type="evidence" value="ECO:0007669"/>
    <property type="project" value="InterPro"/>
</dbReference>
<dbReference type="GO" id="GO:0070042">
    <property type="term" value="F:rRNA (uridine-N3-)-methyltransferase activity"/>
    <property type="evidence" value="ECO:0007669"/>
    <property type="project" value="InterPro"/>
</dbReference>